<dbReference type="CDD" id="cd00560">
    <property type="entry name" value="PanC"/>
    <property type="match status" value="1"/>
</dbReference>
<feature type="binding site" evidence="8">
    <location>
        <begin position="153"/>
        <end position="156"/>
    </location>
    <ligand>
        <name>ATP</name>
        <dbReference type="ChEBI" id="CHEBI:30616"/>
    </ligand>
</feature>
<keyword evidence="4 8" id="KW-0566">Pantothenate biosynthesis</keyword>
<keyword evidence="5 8" id="KW-0547">Nucleotide-binding</keyword>
<evidence type="ECO:0000313" key="9">
    <source>
        <dbReference type="EMBL" id="GGG05073.1"/>
    </source>
</evidence>
<comment type="function">
    <text evidence="8">Catalyzes the condensation of pantoate with beta-alanine in an ATP-dependent reaction via a pantoyl-adenylate intermediate.</text>
</comment>
<comment type="similarity">
    <text evidence="2 8">Belongs to the pantothenate synthetase family.</text>
</comment>
<dbReference type="EC" id="6.3.2.1" evidence="8"/>
<sequence length="304" mass="33329">MKVFTEIPELKKFLKSQRMTAAREGKELQVGLVPTMGYLHEGHASLLRKSRAENDLVVLSIFVNPIQFGPNEDLDRYPRDAERDLALAEREGVDAVLMPSVEEMYPQPIRTKVAVAELTSLLCGASRPGHFDGVTTVVSKLFHIVSPQRAYFGQKDAQQVAVVARMVKDLNFDVEIVPCPIVRESDGLALSSRNVYLSTEQRAAALVLSRSLKQLEAEVSSGKSITTGEAKGQLFHHIGSEPLAEIDYVEMVAFPSMEPLQEANSLNSELEAHGGILAAVAVKFGATRLIDNVLLTRKGEAIHV</sequence>
<evidence type="ECO:0000256" key="7">
    <source>
        <dbReference type="ARBA" id="ARBA00048258"/>
    </source>
</evidence>
<evidence type="ECO:0000256" key="5">
    <source>
        <dbReference type="ARBA" id="ARBA00022741"/>
    </source>
</evidence>
<feature type="binding site" evidence="8">
    <location>
        <begin position="36"/>
        <end position="43"/>
    </location>
    <ligand>
        <name>ATP</name>
        <dbReference type="ChEBI" id="CHEBI:30616"/>
    </ligand>
</feature>
<evidence type="ECO:0000256" key="1">
    <source>
        <dbReference type="ARBA" id="ARBA00004990"/>
    </source>
</evidence>
<evidence type="ECO:0000313" key="10">
    <source>
        <dbReference type="Proteomes" id="UP000608420"/>
    </source>
</evidence>
<protein>
    <recommendedName>
        <fullName evidence="8">Pantothenate synthetase</fullName>
        <shortName evidence="8">PS</shortName>
        <ecNumber evidence="8">6.3.2.1</ecNumber>
    </recommendedName>
    <alternativeName>
        <fullName evidence="8">Pantoate--beta-alanine ligase</fullName>
    </alternativeName>
    <alternativeName>
        <fullName evidence="8">Pantoate-activating enzyme</fullName>
    </alternativeName>
</protein>
<dbReference type="EMBL" id="BMIW01000021">
    <property type="protein sequence ID" value="GGG05073.1"/>
    <property type="molecule type" value="Genomic_DNA"/>
</dbReference>
<evidence type="ECO:0000256" key="6">
    <source>
        <dbReference type="ARBA" id="ARBA00022840"/>
    </source>
</evidence>
<feature type="binding site" evidence="8">
    <location>
        <position position="182"/>
    </location>
    <ligand>
        <name>ATP</name>
        <dbReference type="ChEBI" id="CHEBI:30616"/>
    </ligand>
</feature>
<dbReference type="Gene3D" id="3.30.1300.10">
    <property type="entry name" value="Pantoate-beta-alanine ligase, C-terminal domain"/>
    <property type="match status" value="1"/>
</dbReference>
<comment type="catalytic activity">
    <reaction evidence="7 8">
        <text>(R)-pantoate + beta-alanine + ATP = (R)-pantothenate + AMP + diphosphate + H(+)</text>
        <dbReference type="Rhea" id="RHEA:10912"/>
        <dbReference type="ChEBI" id="CHEBI:15378"/>
        <dbReference type="ChEBI" id="CHEBI:15980"/>
        <dbReference type="ChEBI" id="CHEBI:29032"/>
        <dbReference type="ChEBI" id="CHEBI:30616"/>
        <dbReference type="ChEBI" id="CHEBI:33019"/>
        <dbReference type="ChEBI" id="CHEBI:57966"/>
        <dbReference type="ChEBI" id="CHEBI:456215"/>
        <dbReference type="EC" id="6.3.2.1"/>
    </reaction>
</comment>
<keyword evidence="8" id="KW-0963">Cytoplasm</keyword>
<keyword evidence="6 8" id="KW-0067">ATP-binding</keyword>
<dbReference type="RefSeq" id="WP_120462252.1">
    <property type="nucleotide sequence ID" value="NZ_BMIW01000021.1"/>
</dbReference>
<dbReference type="Proteomes" id="UP000608420">
    <property type="component" value="Unassembled WGS sequence"/>
</dbReference>
<dbReference type="NCBIfam" id="TIGR00018">
    <property type="entry name" value="panC"/>
    <property type="match status" value="1"/>
</dbReference>
<reference evidence="10" key="1">
    <citation type="journal article" date="2019" name="Int. J. Syst. Evol. Microbiol.">
        <title>The Global Catalogue of Microorganisms (GCM) 10K type strain sequencing project: providing services to taxonomists for standard genome sequencing and annotation.</title>
        <authorList>
            <consortium name="The Broad Institute Genomics Platform"/>
            <consortium name="The Broad Institute Genome Sequencing Center for Infectious Disease"/>
            <person name="Wu L."/>
            <person name="Ma J."/>
        </authorList>
    </citation>
    <scope>NUCLEOTIDE SEQUENCE [LARGE SCALE GENOMIC DNA]</scope>
    <source>
        <strain evidence="10">CGMCC 1.15420</strain>
    </source>
</reference>
<dbReference type="InterPro" id="IPR042176">
    <property type="entry name" value="Pantoate_ligase_C"/>
</dbReference>
<dbReference type="PANTHER" id="PTHR21299:SF1">
    <property type="entry name" value="PANTOATE--BETA-ALANINE LIGASE"/>
    <property type="match status" value="1"/>
</dbReference>
<evidence type="ECO:0000256" key="3">
    <source>
        <dbReference type="ARBA" id="ARBA00022598"/>
    </source>
</evidence>
<comment type="caution">
    <text evidence="9">The sequence shown here is derived from an EMBL/GenBank/DDBJ whole genome shotgun (WGS) entry which is preliminary data.</text>
</comment>
<evidence type="ECO:0000256" key="4">
    <source>
        <dbReference type="ARBA" id="ARBA00022655"/>
    </source>
</evidence>
<dbReference type="InterPro" id="IPR003721">
    <property type="entry name" value="Pantoate_ligase"/>
</dbReference>
<organism evidence="9 10">
    <name type="scientific">Paenibacillus aceti</name>
    <dbReference type="NCBI Taxonomy" id="1820010"/>
    <lineage>
        <taxon>Bacteria</taxon>
        <taxon>Bacillati</taxon>
        <taxon>Bacillota</taxon>
        <taxon>Bacilli</taxon>
        <taxon>Bacillales</taxon>
        <taxon>Paenibacillaceae</taxon>
        <taxon>Paenibacillus</taxon>
    </lineage>
</organism>
<evidence type="ECO:0000256" key="8">
    <source>
        <dbReference type="HAMAP-Rule" id="MF_00158"/>
    </source>
</evidence>
<keyword evidence="10" id="KW-1185">Reference proteome</keyword>
<feature type="binding site" evidence="8">
    <location>
        <begin position="190"/>
        <end position="193"/>
    </location>
    <ligand>
        <name>ATP</name>
        <dbReference type="ChEBI" id="CHEBI:30616"/>
    </ligand>
</feature>
<dbReference type="HAMAP" id="MF_00158">
    <property type="entry name" value="PanC"/>
    <property type="match status" value="1"/>
</dbReference>
<comment type="pathway">
    <text evidence="1 8">Cofactor biosynthesis; (R)-pantothenate biosynthesis; (R)-pantothenate from (R)-pantoate and beta-alanine: step 1/1.</text>
</comment>
<gene>
    <name evidence="8 9" type="primary">panC</name>
    <name evidence="9" type="ORF">GCM10010913_28620</name>
</gene>
<dbReference type="InterPro" id="IPR014729">
    <property type="entry name" value="Rossmann-like_a/b/a_fold"/>
</dbReference>
<accession>A0ABQ1W0H0</accession>
<dbReference type="Pfam" id="PF02569">
    <property type="entry name" value="Pantoate_ligase"/>
    <property type="match status" value="1"/>
</dbReference>
<feature type="binding site" evidence="8">
    <location>
        <position position="67"/>
    </location>
    <ligand>
        <name>beta-alanine</name>
        <dbReference type="ChEBI" id="CHEBI:57966"/>
    </ligand>
</feature>
<dbReference type="NCBIfam" id="TIGR00125">
    <property type="entry name" value="cyt_tran_rel"/>
    <property type="match status" value="1"/>
</dbReference>
<feature type="binding site" evidence="8">
    <location>
        <position position="159"/>
    </location>
    <ligand>
        <name>(R)-pantoate</name>
        <dbReference type="ChEBI" id="CHEBI:15980"/>
    </ligand>
</feature>
<comment type="miscellaneous">
    <text evidence="8">The reaction proceeds by a bi uni uni bi ping pong mechanism.</text>
</comment>
<keyword evidence="3 8" id="KW-0436">Ligase</keyword>
<dbReference type="InterPro" id="IPR004821">
    <property type="entry name" value="Cyt_trans-like"/>
</dbReference>
<comment type="subcellular location">
    <subcellularLocation>
        <location evidence="8">Cytoplasm</location>
    </subcellularLocation>
</comment>
<feature type="binding site" evidence="8">
    <location>
        <position position="67"/>
    </location>
    <ligand>
        <name>(R)-pantoate</name>
        <dbReference type="ChEBI" id="CHEBI:15980"/>
    </ligand>
</feature>
<feature type="active site" description="Proton donor" evidence="8">
    <location>
        <position position="43"/>
    </location>
</feature>
<dbReference type="Gene3D" id="3.40.50.620">
    <property type="entry name" value="HUPs"/>
    <property type="match status" value="1"/>
</dbReference>
<name>A0ABQ1W0H0_9BACL</name>
<evidence type="ECO:0000256" key="2">
    <source>
        <dbReference type="ARBA" id="ARBA00009256"/>
    </source>
</evidence>
<dbReference type="SUPFAM" id="SSF52374">
    <property type="entry name" value="Nucleotidylyl transferase"/>
    <property type="match status" value="1"/>
</dbReference>
<proteinExistence type="inferred from homology"/>
<comment type="subunit">
    <text evidence="8">Homodimer.</text>
</comment>
<dbReference type="PANTHER" id="PTHR21299">
    <property type="entry name" value="CYTIDYLATE KINASE/PANTOATE-BETA-ALANINE LIGASE"/>
    <property type="match status" value="1"/>
</dbReference>